<evidence type="ECO:0000256" key="1">
    <source>
        <dbReference type="ARBA" id="ARBA00004660"/>
    </source>
</evidence>
<evidence type="ECO:0000313" key="5">
    <source>
        <dbReference type="EMBL" id="GAA4016542.1"/>
    </source>
</evidence>
<dbReference type="SUPFAM" id="SSF53756">
    <property type="entry name" value="UDP-Glycosyltransferase/glycogen phosphorylase"/>
    <property type="match status" value="1"/>
</dbReference>
<evidence type="ECO:0000259" key="3">
    <source>
        <dbReference type="Pfam" id="PF03033"/>
    </source>
</evidence>
<comment type="pathway">
    <text evidence="1">Antibiotic biosynthesis; vancomycin biosynthesis.</text>
</comment>
<dbReference type="PANTHER" id="PTHR48050:SF13">
    <property type="entry name" value="STEROL 3-BETA-GLUCOSYLTRANSFERASE UGT80A2"/>
    <property type="match status" value="1"/>
</dbReference>
<sequence length="391" mass="41340">MKILMITAGSRGDVQPYAALAVALRAAGHEPVLAAATRSGEAFAGLGFPFAELDEGPLALAESAATESKLALYRKAKGMMGRMFDDAWAVAADGADVVVHHPGALVGAHIAERLGVPAVIGALTPLYVPTQAFPLPLLPPWTPPAFNRASYHLVDAISLPFRKLVTRWRSDRLGLPPGRGRRDAVLHAISEHVVPRPSDWPASAHTTGYWFLESPEDTELPRITATTVYIGFGSMTGADPARTTATVLEAVRLAGVHAILARGWGGLTPTDLPKNVTMIDQIPHERLFPLVDAVVHHGGAGTAAAAVASGRPQVLCPFIADQPYWGRRMHELGVAPPPLPERALDAGELAASIKEALSRSQEAARLGALVRTENGVGKAVHALEQLCRPSG</sequence>
<dbReference type="Pfam" id="PF03033">
    <property type="entry name" value="Glyco_transf_28"/>
    <property type="match status" value="1"/>
</dbReference>
<gene>
    <name evidence="5" type="ORF">GCM10022247_44560</name>
</gene>
<keyword evidence="6" id="KW-1185">Reference proteome</keyword>
<feature type="domain" description="Erythromycin biosynthesis protein CIII-like C-terminal" evidence="4">
    <location>
        <begin position="271"/>
        <end position="358"/>
    </location>
</feature>
<dbReference type="CDD" id="cd03784">
    <property type="entry name" value="GT1_Gtf-like"/>
    <property type="match status" value="1"/>
</dbReference>
<reference evidence="6" key="1">
    <citation type="journal article" date="2019" name="Int. J. Syst. Evol. Microbiol.">
        <title>The Global Catalogue of Microorganisms (GCM) 10K type strain sequencing project: providing services to taxonomists for standard genome sequencing and annotation.</title>
        <authorList>
            <consortium name="The Broad Institute Genomics Platform"/>
            <consortium name="The Broad Institute Genome Sequencing Center for Infectious Disease"/>
            <person name="Wu L."/>
            <person name="Ma J."/>
        </authorList>
    </citation>
    <scope>NUCLEOTIDE SEQUENCE [LARGE SCALE GENOMIC DNA]</scope>
    <source>
        <strain evidence="6">JCM 17342</strain>
    </source>
</reference>
<evidence type="ECO:0000256" key="2">
    <source>
        <dbReference type="ARBA" id="ARBA00023194"/>
    </source>
</evidence>
<dbReference type="InterPro" id="IPR002213">
    <property type="entry name" value="UDP_glucos_trans"/>
</dbReference>
<organism evidence="5 6">
    <name type="scientific">Allokutzneria multivorans</name>
    <dbReference type="NCBI Taxonomy" id="1142134"/>
    <lineage>
        <taxon>Bacteria</taxon>
        <taxon>Bacillati</taxon>
        <taxon>Actinomycetota</taxon>
        <taxon>Actinomycetes</taxon>
        <taxon>Pseudonocardiales</taxon>
        <taxon>Pseudonocardiaceae</taxon>
        <taxon>Allokutzneria</taxon>
    </lineage>
</organism>
<dbReference type="PANTHER" id="PTHR48050">
    <property type="entry name" value="STEROL 3-BETA-GLUCOSYLTRANSFERASE"/>
    <property type="match status" value="1"/>
</dbReference>
<proteinExistence type="predicted"/>
<dbReference type="EMBL" id="BAABAL010000017">
    <property type="protein sequence ID" value="GAA4016542.1"/>
    <property type="molecule type" value="Genomic_DNA"/>
</dbReference>
<feature type="domain" description="Glycosyltransferase family 28 N-terminal" evidence="3">
    <location>
        <begin position="3"/>
        <end position="120"/>
    </location>
</feature>
<dbReference type="Pfam" id="PF06722">
    <property type="entry name" value="EryCIII-like_C"/>
    <property type="match status" value="1"/>
</dbReference>
<evidence type="ECO:0000313" key="6">
    <source>
        <dbReference type="Proteomes" id="UP001501747"/>
    </source>
</evidence>
<dbReference type="InterPro" id="IPR010610">
    <property type="entry name" value="EryCIII-like_C"/>
</dbReference>
<comment type="caution">
    <text evidence="5">The sequence shown here is derived from an EMBL/GenBank/DDBJ whole genome shotgun (WGS) entry which is preliminary data.</text>
</comment>
<keyword evidence="2" id="KW-0045">Antibiotic biosynthesis</keyword>
<protein>
    <submittedName>
        <fullName evidence="5">Glycosyltransferase</fullName>
    </submittedName>
</protein>
<name>A0ABP7STZ8_9PSEU</name>
<dbReference type="InterPro" id="IPR004276">
    <property type="entry name" value="GlycoTrans_28_N"/>
</dbReference>
<dbReference type="Gene3D" id="3.40.50.2000">
    <property type="entry name" value="Glycogen Phosphorylase B"/>
    <property type="match status" value="2"/>
</dbReference>
<dbReference type="Proteomes" id="UP001501747">
    <property type="component" value="Unassembled WGS sequence"/>
</dbReference>
<accession>A0ABP7STZ8</accession>
<evidence type="ECO:0000259" key="4">
    <source>
        <dbReference type="Pfam" id="PF06722"/>
    </source>
</evidence>
<dbReference type="InterPro" id="IPR050426">
    <property type="entry name" value="Glycosyltransferase_28"/>
</dbReference>
<dbReference type="RefSeq" id="WP_344877817.1">
    <property type="nucleotide sequence ID" value="NZ_BAABAL010000017.1"/>
</dbReference>